<dbReference type="InterPro" id="IPR036322">
    <property type="entry name" value="WD40_repeat_dom_sf"/>
</dbReference>
<dbReference type="Gene3D" id="2.130.10.10">
    <property type="entry name" value="YVTN repeat-like/Quinoprotein amine dehydrogenase"/>
    <property type="match status" value="1"/>
</dbReference>
<comment type="caution">
    <text evidence="6">The sequence shown here is derived from an EMBL/GenBank/DDBJ whole genome shotgun (WGS) entry which is preliminary data.</text>
</comment>
<comment type="subunit">
    <text evidence="3">Component of the pre-66S ribosomal particle.</text>
</comment>
<dbReference type="GO" id="GO:0005730">
    <property type="term" value="C:nucleolus"/>
    <property type="evidence" value="ECO:0007669"/>
    <property type="project" value="InterPro"/>
</dbReference>
<dbReference type="EMBL" id="SGPK01000143">
    <property type="protein sequence ID" value="THH07439.1"/>
    <property type="molecule type" value="Genomic_DNA"/>
</dbReference>
<evidence type="ECO:0000256" key="1">
    <source>
        <dbReference type="ARBA" id="ARBA00002889"/>
    </source>
</evidence>
<accession>A0A4S4L7J5</accession>
<evidence type="ECO:0000313" key="6">
    <source>
        <dbReference type="EMBL" id="THH07439.1"/>
    </source>
</evidence>
<proteinExistence type="inferred from homology"/>
<evidence type="ECO:0000256" key="2">
    <source>
        <dbReference type="ARBA" id="ARBA00007861"/>
    </source>
</evidence>
<organism evidence="6 7">
    <name type="scientific">Phellinidium pouzarii</name>
    <dbReference type="NCBI Taxonomy" id="167371"/>
    <lineage>
        <taxon>Eukaryota</taxon>
        <taxon>Fungi</taxon>
        <taxon>Dikarya</taxon>
        <taxon>Basidiomycota</taxon>
        <taxon>Agaricomycotina</taxon>
        <taxon>Agaricomycetes</taxon>
        <taxon>Hymenochaetales</taxon>
        <taxon>Hymenochaetaceae</taxon>
        <taxon>Phellinidium</taxon>
    </lineage>
</organism>
<dbReference type="InterPro" id="IPR015943">
    <property type="entry name" value="WD40/YVTN_repeat-like_dom_sf"/>
</dbReference>
<sequence length="442" mass="47922">MLHFLTGDELGNIKSVECAQDPQSSNDWKLNERIIYASARMNAGEVDVEKAKAGAVQRLSISELSGKTVVSKLGAARSNGSLSAFSVDAEDEKIDLLNEWQESRFMVGQTYVGLNVDPKGLFWCTSNGALGFAPHDETKSIPAFSSSYQKCSLPTRLCAWHLSADATSFAYGGDEVDLSVWDTERALQAGNGSTIEKSATEAKSTESKKRKREAELFPGEVWRAKNLPNDSLSLRQPIHISSLSYLPSSGSVVSTVHLATGTLTGDVRRYDTRAARRPVASWTGIGKNGGVSVVQAGLSEYELFVADNGTNLSALDLRNGRTIYSYKKLQGTITSISPSAGRFLGSASRDRFVRLHSTFPPPEKAGSQQEEKGDVLGSVYMKTVPTAIVFDISGAGSTNRGINNSEKHAAEMGEDDDVWVGMEDVEESEHEAEKSFKSKRRS</sequence>
<evidence type="ECO:0000256" key="5">
    <source>
        <dbReference type="SAM" id="MobiDB-lite"/>
    </source>
</evidence>
<feature type="region of interest" description="Disordered" evidence="5">
    <location>
        <begin position="191"/>
        <end position="212"/>
    </location>
</feature>
<keyword evidence="7" id="KW-1185">Reference proteome</keyword>
<evidence type="ECO:0000256" key="4">
    <source>
        <dbReference type="ARBA" id="ARBA00014234"/>
    </source>
</evidence>
<feature type="compositionally biased region" description="Basic and acidic residues" evidence="5">
    <location>
        <begin position="198"/>
        <end position="212"/>
    </location>
</feature>
<dbReference type="PANTHER" id="PTHR16038">
    <property type="entry name" value="NOP SEVEN ASSOCIATED PROTEIN 1"/>
    <property type="match status" value="1"/>
</dbReference>
<feature type="region of interest" description="Disordered" evidence="5">
    <location>
        <begin position="399"/>
        <end position="442"/>
    </location>
</feature>
<dbReference type="GO" id="GO:0030687">
    <property type="term" value="C:preribosome, large subunit precursor"/>
    <property type="evidence" value="ECO:0007669"/>
    <property type="project" value="TreeGrafter"/>
</dbReference>
<reference evidence="6 7" key="1">
    <citation type="submission" date="2019-02" db="EMBL/GenBank/DDBJ databases">
        <title>Genome sequencing of the rare red list fungi Phellinidium pouzarii.</title>
        <authorList>
            <person name="Buettner E."/>
            <person name="Kellner H."/>
        </authorList>
    </citation>
    <scope>NUCLEOTIDE SEQUENCE [LARGE SCALE GENOMIC DNA]</scope>
    <source>
        <strain evidence="6 7">DSM 108285</strain>
    </source>
</reference>
<protein>
    <recommendedName>
        <fullName evidence="4">Ribosome biogenesis protein NSA1</fullName>
    </recommendedName>
</protein>
<dbReference type="GO" id="GO:0042273">
    <property type="term" value="P:ribosomal large subunit biogenesis"/>
    <property type="evidence" value="ECO:0007669"/>
    <property type="project" value="InterPro"/>
</dbReference>
<comment type="similarity">
    <text evidence="2">Belongs to the NSA1 family.</text>
</comment>
<evidence type="ECO:0000313" key="7">
    <source>
        <dbReference type="Proteomes" id="UP000308199"/>
    </source>
</evidence>
<dbReference type="Proteomes" id="UP000308199">
    <property type="component" value="Unassembled WGS sequence"/>
</dbReference>
<evidence type="ECO:0000256" key="3">
    <source>
        <dbReference type="ARBA" id="ARBA00011187"/>
    </source>
</evidence>
<feature type="compositionally biased region" description="Acidic residues" evidence="5">
    <location>
        <begin position="412"/>
        <end position="430"/>
    </location>
</feature>
<name>A0A4S4L7J5_9AGAM</name>
<dbReference type="InterPro" id="IPR037379">
    <property type="entry name" value="WDR74/Nsa1"/>
</dbReference>
<dbReference type="OrthoDB" id="18388at2759"/>
<dbReference type="AlphaFoldDB" id="A0A4S4L7J5"/>
<dbReference type="SUPFAM" id="SSF50978">
    <property type="entry name" value="WD40 repeat-like"/>
    <property type="match status" value="1"/>
</dbReference>
<gene>
    <name evidence="6" type="ORF">EW145_g3382</name>
</gene>
<comment type="function">
    <text evidence="1">Involved in the biogenesis of the 60S ribosomal subunit.</text>
</comment>
<dbReference type="PANTHER" id="PTHR16038:SF4">
    <property type="entry name" value="WD REPEAT-CONTAINING PROTEIN 74"/>
    <property type="match status" value="1"/>
</dbReference>